<reference evidence="1 2" key="1">
    <citation type="submission" date="2019-06" db="EMBL/GenBank/DDBJ databases">
        <title>Martelella lutilitoris sp. nov., isolated from a tidal mudflat.</title>
        <authorList>
            <person name="Kim Y.-J."/>
        </authorList>
    </citation>
    <scope>NUCLEOTIDE SEQUENCE [LARGE SCALE GENOMIC DNA]</scope>
    <source>
        <strain evidence="1 2">GH2-6</strain>
    </source>
</reference>
<keyword evidence="2" id="KW-1185">Reference proteome</keyword>
<sequence length="72" mass="7564">MSVKSSPGSERFGHTLRFSEYPAASHGPDIACAMPLESSETMPVPHFAAKVIGLPVCRPIALDVSRRVGAAA</sequence>
<dbReference type="RefSeq" id="WP_138746568.1">
    <property type="nucleotide sequence ID" value="NZ_VCLB01000001.1"/>
</dbReference>
<gene>
    <name evidence="1" type="ORF">FF124_00755</name>
</gene>
<accession>A0A5C4JW89</accession>
<evidence type="ECO:0000313" key="2">
    <source>
        <dbReference type="Proteomes" id="UP000307874"/>
    </source>
</evidence>
<name>A0A5C4JW89_9HYPH</name>
<organism evidence="1 2">
    <name type="scientific">Martelella lutilitoris</name>
    <dbReference type="NCBI Taxonomy" id="2583532"/>
    <lineage>
        <taxon>Bacteria</taxon>
        <taxon>Pseudomonadati</taxon>
        <taxon>Pseudomonadota</taxon>
        <taxon>Alphaproteobacteria</taxon>
        <taxon>Hyphomicrobiales</taxon>
        <taxon>Aurantimonadaceae</taxon>
        <taxon>Martelella</taxon>
    </lineage>
</organism>
<dbReference type="AlphaFoldDB" id="A0A5C4JW89"/>
<proteinExistence type="predicted"/>
<dbReference type="EMBL" id="VCLB01000001">
    <property type="protein sequence ID" value="TNB49524.1"/>
    <property type="molecule type" value="Genomic_DNA"/>
</dbReference>
<dbReference type="Proteomes" id="UP000307874">
    <property type="component" value="Unassembled WGS sequence"/>
</dbReference>
<protein>
    <submittedName>
        <fullName evidence="1">Uncharacterized protein</fullName>
    </submittedName>
</protein>
<evidence type="ECO:0000313" key="1">
    <source>
        <dbReference type="EMBL" id="TNB49524.1"/>
    </source>
</evidence>
<comment type="caution">
    <text evidence="1">The sequence shown here is derived from an EMBL/GenBank/DDBJ whole genome shotgun (WGS) entry which is preliminary data.</text>
</comment>